<sequence>MTWIDTTDICPNTFGRARVLETVPFMTRHDAALLRHNSLYTPGGVLLTESTYSAGVNVEGVFDYQVYAPMFIAADMPGTAPEMDMPGESFWIGYFHTHFGHFLTSTLQRLWALDRLGQRPQWYIAPTYAGTQRAGGFIDVIMSSLGIDRDKILSPPENTMIRQVTVAESGFVENAHCYTLWGHFMREIGQRLLGDHRQQPSTRPVFLSRSDAHDATRSYEGEALLCSLLEEIGVEICHPQNLSIRDQLALWESHTVFIGFSGSAFLNAAFFRDKSVLILNHDGYIFGTQRMIDELCGNKALYLDVSPFLNRDESNPHRYRITDHGSLTHTIIATLRTML</sequence>
<dbReference type="EMBL" id="BAPV01000020">
    <property type="protein sequence ID" value="GBQ90234.1"/>
    <property type="molecule type" value="Genomic_DNA"/>
</dbReference>
<dbReference type="Proteomes" id="UP001062776">
    <property type="component" value="Unassembled WGS sequence"/>
</dbReference>
<comment type="caution">
    <text evidence="2">The sequence shown here is derived from an EMBL/GenBank/DDBJ whole genome shotgun (WGS) entry which is preliminary data.</text>
</comment>
<dbReference type="RefSeq" id="WP_264815893.1">
    <property type="nucleotide sequence ID" value="NZ_BAPV01000020.1"/>
</dbReference>
<organism evidence="2 3">
    <name type="scientific">Asaia krungthepensis NRIC 0535</name>
    <dbReference type="NCBI Taxonomy" id="1307925"/>
    <lineage>
        <taxon>Bacteria</taxon>
        <taxon>Pseudomonadati</taxon>
        <taxon>Pseudomonadota</taxon>
        <taxon>Alphaproteobacteria</taxon>
        <taxon>Acetobacterales</taxon>
        <taxon>Acetobacteraceae</taxon>
        <taxon>Asaia</taxon>
    </lineage>
</organism>
<dbReference type="Pfam" id="PF04577">
    <property type="entry name" value="Glyco_transf_61"/>
    <property type="match status" value="1"/>
</dbReference>
<protein>
    <submittedName>
        <fullName evidence="2">Capsular polysaccharide biosynthesis protein-like protein</fullName>
    </submittedName>
</protein>
<feature type="domain" description="Glycosyltransferase 61 catalytic" evidence="1">
    <location>
        <begin position="99"/>
        <end position="278"/>
    </location>
</feature>
<accession>A0ABQ0Q3W6</accession>
<dbReference type="InterPro" id="IPR049625">
    <property type="entry name" value="Glyco_transf_61_cat"/>
</dbReference>
<evidence type="ECO:0000313" key="3">
    <source>
        <dbReference type="Proteomes" id="UP001062776"/>
    </source>
</evidence>
<proteinExistence type="predicted"/>
<name>A0ABQ0Q3W6_9PROT</name>
<evidence type="ECO:0000313" key="2">
    <source>
        <dbReference type="EMBL" id="GBQ90234.1"/>
    </source>
</evidence>
<reference evidence="2" key="1">
    <citation type="submission" date="2013-04" db="EMBL/GenBank/DDBJ databases">
        <title>The genome sequencing project of 58 acetic acid bacteria.</title>
        <authorList>
            <person name="Okamoto-Kainuma A."/>
            <person name="Ishikawa M."/>
            <person name="Umino S."/>
            <person name="Koizumi Y."/>
            <person name="Shiwa Y."/>
            <person name="Yoshikawa H."/>
            <person name="Matsutani M."/>
            <person name="Matsushita K."/>
        </authorList>
    </citation>
    <scope>NUCLEOTIDE SEQUENCE</scope>
    <source>
        <strain evidence="2">NRIC 0535</strain>
    </source>
</reference>
<keyword evidence="3" id="KW-1185">Reference proteome</keyword>
<gene>
    <name evidence="2" type="ORF">AA0535_1986</name>
</gene>
<evidence type="ECO:0000259" key="1">
    <source>
        <dbReference type="Pfam" id="PF04577"/>
    </source>
</evidence>